<evidence type="ECO:0000256" key="8">
    <source>
        <dbReference type="SAM" id="Phobius"/>
    </source>
</evidence>
<proteinExistence type="inferred from homology"/>
<dbReference type="Proteomes" id="UP001195660">
    <property type="component" value="Unassembled WGS sequence"/>
</dbReference>
<keyword evidence="4 7" id="KW-0812">Transmembrane</keyword>
<keyword evidence="7" id="KW-0813">Transport</keyword>
<evidence type="ECO:0000256" key="1">
    <source>
        <dbReference type="ARBA" id="ARBA00004162"/>
    </source>
</evidence>
<dbReference type="RefSeq" id="WP_203572225.1">
    <property type="nucleotide sequence ID" value="NZ_WOFE01000012.1"/>
</dbReference>
<evidence type="ECO:0000256" key="3">
    <source>
        <dbReference type="ARBA" id="ARBA00022475"/>
    </source>
</evidence>
<comment type="similarity">
    <text evidence="2 7">Belongs to the ExbD/TolR family.</text>
</comment>
<evidence type="ECO:0000256" key="7">
    <source>
        <dbReference type="RuleBase" id="RU003879"/>
    </source>
</evidence>
<dbReference type="Pfam" id="PF02472">
    <property type="entry name" value="ExbD"/>
    <property type="match status" value="1"/>
</dbReference>
<keyword evidence="6 8" id="KW-0472">Membrane</keyword>
<keyword evidence="5 8" id="KW-1133">Transmembrane helix</keyword>
<dbReference type="EMBL" id="WOFE01000012">
    <property type="protein sequence ID" value="MBM5572898.1"/>
    <property type="molecule type" value="Genomic_DNA"/>
</dbReference>
<keyword evidence="10" id="KW-1185">Reference proteome</keyword>
<evidence type="ECO:0000313" key="9">
    <source>
        <dbReference type="EMBL" id="MBM5572898.1"/>
    </source>
</evidence>
<comment type="caution">
    <text evidence="9">The sequence shown here is derived from an EMBL/GenBank/DDBJ whole genome shotgun (WGS) entry which is preliminary data.</text>
</comment>
<organism evidence="9 10">
    <name type="scientific">Deefgea chitinilytica</name>
    <dbReference type="NCBI Taxonomy" id="570276"/>
    <lineage>
        <taxon>Bacteria</taxon>
        <taxon>Pseudomonadati</taxon>
        <taxon>Pseudomonadota</taxon>
        <taxon>Betaproteobacteria</taxon>
        <taxon>Neisseriales</taxon>
        <taxon>Chitinibacteraceae</taxon>
        <taxon>Deefgea</taxon>
    </lineage>
</organism>
<gene>
    <name evidence="9" type="ORF">GM173_15105</name>
</gene>
<protein>
    <submittedName>
        <fullName evidence="9">Protein TolR</fullName>
    </submittedName>
</protein>
<dbReference type="InterPro" id="IPR003400">
    <property type="entry name" value="ExbD"/>
</dbReference>
<name>A0ABS2CFG6_9NEIS</name>
<evidence type="ECO:0000256" key="2">
    <source>
        <dbReference type="ARBA" id="ARBA00005811"/>
    </source>
</evidence>
<evidence type="ECO:0000256" key="4">
    <source>
        <dbReference type="ARBA" id="ARBA00022692"/>
    </source>
</evidence>
<sequence>MARRPRRSKNEINVVPYVDVMLVLLVIFMVAAPGMPSGLVELPSAGKSSQQVTGNPMTVEISKDGALLLKDGNEKTPFTDAKSLAATIKEKVDAAAGTERPVVIAADKNVRYEIVMQTTDALRIAEIPRVGLQVYQK</sequence>
<feature type="transmembrane region" description="Helical" evidence="8">
    <location>
        <begin position="12"/>
        <end position="32"/>
    </location>
</feature>
<keyword evidence="3" id="KW-1003">Cell membrane</keyword>
<comment type="subcellular location">
    <subcellularLocation>
        <location evidence="1">Cell membrane</location>
        <topology evidence="1">Single-pass membrane protein</topology>
    </subcellularLocation>
    <subcellularLocation>
        <location evidence="7">Cell membrane</location>
        <topology evidence="7">Single-pass type II membrane protein</topology>
    </subcellularLocation>
</comment>
<keyword evidence="7" id="KW-0653">Protein transport</keyword>
<reference evidence="9 10" key="1">
    <citation type="submission" date="2019-11" db="EMBL/GenBank/DDBJ databases">
        <title>Novel Deefgea species.</title>
        <authorList>
            <person name="Han J.-H."/>
        </authorList>
    </citation>
    <scope>NUCLEOTIDE SEQUENCE [LARGE SCALE GENOMIC DNA]</scope>
    <source>
        <strain evidence="9 10">LMG 24817</strain>
    </source>
</reference>
<evidence type="ECO:0000313" key="10">
    <source>
        <dbReference type="Proteomes" id="UP001195660"/>
    </source>
</evidence>
<dbReference type="Gene3D" id="3.30.420.270">
    <property type="match status" value="1"/>
</dbReference>
<dbReference type="PANTHER" id="PTHR30558">
    <property type="entry name" value="EXBD MEMBRANE COMPONENT OF PMF-DRIVEN MACROMOLECULE IMPORT SYSTEM"/>
    <property type="match status" value="1"/>
</dbReference>
<dbReference type="PANTHER" id="PTHR30558:SF7">
    <property type="entry name" value="TOL-PAL SYSTEM PROTEIN TOLR"/>
    <property type="match status" value="1"/>
</dbReference>
<evidence type="ECO:0000256" key="6">
    <source>
        <dbReference type="ARBA" id="ARBA00023136"/>
    </source>
</evidence>
<accession>A0ABS2CFG6</accession>
<evidence type="ECO:0000256" key="5">
    <source>
        <dbReference type="ARBA" id="ARBA00022989"/>
    </source>
</evidence>